<evidence type="ECO:0000259" key="1">
    <source>
        <dbReference type="PROSITE" id="PS50883"/>
    </source>
</evidence>
<dbReference type="InterPro" id="IPR001633">
    <property type="entry name" value="EAL_dom"/>
</dbReference>
<dbReference type="KEGG" id="bcm:Bcenmc03_6786"/>
<dbReference type="PROSITE" id="PS50883">
    <property type="entry name" value="EAL"/>
    <property type="match status" value="1"/>
</dbReference>
<dbReference type="InterPro" id="IPR050706">
    <property type="entry name" value="Cyclic-di-GMP_PDE-like"/>
</dbReference>
<sequence length="342" mass="36981">MEILGMKSKLLVEVANSSALERCFGHMFGDAVDVDLAERTRQFFGVCGRVQAICGGNLLNSELVTRGARGCGLARDLARRAECELGEQGFAPSVAIRLMRPGVDVPTRTDFAIAGHVLRAIATDACTLVMSPVYSVDDGCDVLYFECSPWCRALGGRMSPPHAYLPSSTRVGLMCHLDRYVLRRVLDLLKRSPELRIGVNLTGQSLVVGLHWEDLFDQLSASPDLAARLVVVIVESAEIEVGCAGCARAFLARLKAAGCLIAIDQYGLTYGNAAGMEIPDPDIVKIAPTFISAARRNDRALGRLRRLVELAANIARDVVVIGAEGDVDLQLVRDVGVRWVQC</sequence>
<accession>B1KCE7</accession>
<evidence type="ECO:0000313" key="2">
    <source>
        <dbReference type="EMBL" id="ACA95894.1"/>
    </source>
</evidence>
<dbReference type="PANTHER" id="PTHR33121">
    <property type="entry name" value="CYCLIC DI-GMP PHOSPHODIESTERASE PDEF"/>
    <property type="match status" value="1"/>
</dbReference>
<dbReference type="InterPro" id="IPR035919">
    <property type="entry name" value="EAL_sf"/>
</dbReference>
<proteinExistence type="predicted"/>
<dbReference type="Gene3D" id="3.20.20.450">
    <property type="entry name" value="EAL domain"/>
    <property type="match status" value="1"/>
</dbReference>
<dbReference type="CDD" id="cd01948">
    <property type="entry name" value="EAL"/>
    <property type="match status" value="1"/>
</dbReference>
<dbReference type="Pfam" id="PF00563">
    <property type="entry name" value="EAL"/>
    <property type="match status" value="1"/>
</dbReference>
<dbReference type="PANTHER" id="PTHR33121:SF79">
    <property type="entry name" value="CYCLIC DI-GMP PHOSPHODIESTERASE PDED-RELATED"/>
    <property type="match status" value="1"/>
</dbReference>
<organism evidence="2 3">
    <name type="scientific">Burkholderia orbicola (strain MC0-3)</name>
    <dbReference type="NCBI Taxonomy" id="406425"/>
    <lineage>
        <taxon>Bacteria</taxon>
        <taxon>Pseudomonadati</taxon>
        <taxon>Pseudomonadota</taxon>
        <taxon>Betaproteobacteria</taxon>
        <taxon>Burkholderiales</taxon>
        <taxon>Burkholderiaceae</taxon>
        <taxon>Burkholderia</taxon>
        <taxon>Burkholderia cepacia complex</taxon>
        <taxon>Burkholderia orbicola</taxon>
    </lineage>
</organism>
<reference evidence="3" key="1">
    <citation type="submission" date="2008-02" db="EMBL/GenBank/DDBJ databases">
        <title>Complete sequence of chromosome 3 of Burkholderia cenocepacia MC0-3.</title>
        <authorList>
            <person name="Copeland A."/>
            <person name="Lucas S."/>
            <person name="Lapidus A."/>
            <person name="Barry K."/>
            <person name="Bruce D."/>
            <person name="Goodwin L."/>
            <person name="Glavina del Rio T."/>
            <person name="Dalin E."/>
            <person name="Tice H."/>
            <person name="Pitluck S."/>
            <person name="Chain P."/>
            <person name="Malfatti S."/>
            <person name="Shin M."/>
            <person name="Vergez L."/>
            <person name="Schmutz J."/>
            <person name="Larimer F."/>
            <person name="Land M."/>
            <person name="Hauser L."/>
            <person name="Kyrpides N."/>
            <person name="Mikhailova N."/>
            <person name="Tiedje J."/>
            <person name="Richardson P."/>
        </authorList>
    </citation>
    <scope>NUCLEOTIDE SEQUENCE [LARGE SCALE GENOMIC DNA]</scope>
    <source>
        <strain evidence="3">MC0-3</strain>
    </source>
</reference>
<dbReference type="SUPFAM" id="SSF141868">
    <property type="entry name" value="EAL domain-like"/>
    <property type="match status" value="1"/>
</dbReference>
<dbReference type="HOGENOM" id="CLU_810568_0_0_4"/>
<name>B1KCE7_BURO0</name>
<protein>
    <submittedName>
        <fullName evidence="2">Diguanylate phosphodiesterase</fullName>
    </submittedName>
</protein>
<dbReference type="EMBL" id="CP000960">
    <property type="protein sequence ID" value="ACA95894.1"/>
    <property type="molecule type" value="Genomic_DNA"/>
</dbReference>
<dbReference type="AlphaFoldDB" id="B1KCE7"/>
<dbReference type="GO" id="GO:0071111">
    <property type="term" value="F:cyclic-guanylate-specific phosphodiesterase activity"/>
    <property type="evidence" value="ECO:0007669"/>
    <property type="project" value="InterPro"/>
</dbReference>
<dbReference type="Proteomes" id="UP000002169">
    <property type="component" value="Chromosome 3"/>
</dbReference>
<dbReference type="SMART" id="SM00052">
    <property type="entry name" value="EAL"/>
    <property type="match status" value="1"/>
</dbReference>
<evidence type="ECO:0000313" key="3">
    <source>
        <dbReference type="Proteomes" id="UP000002169"/>
    </source>
</evidence>
<gene>
    <name evidence="2" type="ordered locus">Bcenmc03_6786</name>
</gene>
<feature type="domain" description="EAL" evidence="1">
    <location>
        <begin position="110"/>
        <end position="342"/>
    </location>
</feature>